<gene>
    <name evidence="11" type="ORF">BSTOLATCC_MIC18882</name>
</gene>
<dbReference type="InterPro" id="IPR000719">
    <property type="entry name" value="Prot_kinase_dom"/>
</dbReference>
<evidence type="ECO:0000259" key="10">
    <source>
        <dbReference type="PROSITE" id="PS50011"/>
    </source>
</evidence>
<dbReference type="SMART" id="SM00220">
    <property type="entry name" value="S_TKc"/>
    <property type="match status" value="1"/>
</dbReference>
<dbReference type="InterPro" id="IPR050117">
    <property type="entry name" value="MAPK"/>
</dbReference>
<evidence type="ECO:0000256" key="7">
    <source>
        <dbReference type="RuleBase" id="RU000304"/>
    </source>
</evidence>
<dbReference type="FunFam" id="1.10.510.10:FF:000040">
    <property type="entry name" value="Mitogen-activated protein kinase"/>
    <property type="match status" value="1"/>
</dbReference>
<dbReference type="Proteomes" id="UP001162131">
    <property type="component" value="Unassembled WGS sequence"/>
</dbReference>
<comment type="catalytic activity">
    <reaction evidence="8">
        <text>L-threonyl-[protein] + ATP = O-phospho-L-threonyl-[protein] + ADP + H(+)</text>
        <dbReference type="Rhea" id="RHEA:46608"/>
        <dbReference type="Rhea" id="RHEA-COMP:11060"/>
        <dbReference type="Rhea" id="RHEA-COMP:11605"/>
        <dbReference type="ChEBI" id="CHEBI:15378"/>
        <dbReference type="ChEBI" id="CHEBI:30013"/>
        <dbReference type="ChEBI" id="CHEBI:30616"/>
        <dbReference type="ChEBI" id="CHEBI:61977"/>
        <dbReference type="ChEBI" id="CHEBI:456216"/>
        <dbReference type="EC" id="2.7.11.24"/>
    </reaction>
</comment>
<dbReference type="Gene3D" id="3.30.200.20">
    <property type="entry name" value="Phosphorylase Kinase, domain 1"/>
    <property type="match status" value="1"/>
</dbReference>
<evidence type="ECO:0000313" key="12">
    <source>
        <dbReference type="Proteomes" id="UP001162131"/>
    </source>
</evidence>
<dbReference type="InterPro" id="IPR011009">
    <property type="entry name" value="Kinase-like_dom_sf"/>
</dbReference>
<feature type="region of interest" description="Disordered" evidence="9">
    <location>
        <begin position="394"/>
        <end position="421"/>
    </location>
</feature>
<keyword evidence="8" id="KW-0460">Magnesium</keyword>
<protein>
    <recommendedName>
        <fullName evidence="8">Mitogen-activated protein kinase</fullName>
        <ecNumber evidence="8">2.7.11.24</ecNumber>
    </recommendedName>
</protein>
<dbReference type="Gene3D" id="1.10.510.10">
    <property type="entry name" value="Transferase(Phosphotransferase) domain 1"/>
    <property type="match status" value="1"/>
</dbReference>
<dbReference type="PROSITE" id="PS50011">
    <property type="entry name" value="PROTEIN_KINASE_DOM"/>
    <property type="match status" value="1"/>
</dbReference>
<dbReference type="InterPro" id="IPR008271">
    <property type="entry name" value="Ser/Thr_kinase_AS"/>
</dbReference>
<dbReference type="InterPro" id="IPR003527">
    <property type="entry name" value="MAP_kinase_CS"/>
</dbReference>
<dbReference type="Pfam" id="PF00069">
    <property type="entry name" value="Pkinase"/>
    <property type="match status" value="1"/>
</dbReference>
<comment type="caution">
    <text evidence="11">The sequence shown here is derived from an EMBL/GenBank/DDBJ whole genome shotgun (WGS) entry which is preliminary data.</text>
</comment>
<dbReference type="GO" id="GO:0005524">
    <property type="term" value="F:ATP binding"/>
    <property type="evidence" value="ECO:0007669"/>
    <property type="project" value="UniProtKB-UniRule"/>
</dbReference>
<keyword evidence="12" id="KW-1185">Reference proteome</keyword>
<dbReference type="AlphaFoldDB" id="A0AAU9IX36"/>
<dbReference type="CDD" id="cd07834">
    <property type="entry name" value="STKc_MAPK"/>
    <property type="match status" value="1"/>
</dbReference>
<comment type="similarity">
    <text evidence="8">Belongs to the protein kinase superfamily. Ser/Thr protein kinase family. MAP kinase subfamily.</text>
</comment>
<dbReference type="PANTHER" id="PTHR24055">
    <property type="entry name" value="MITOGEN-ACTIVATED PROTEIN KINASE"/>
    <property type="match status" value="1"/>
</dbReference>
<dbReference type="EC" id="2.7.11.24" evidence="8"/>
<keyword evidence="4 8" id="KW-0418">Kinase</keyword>
<comment type="cofactor">
    <cofactor evidence="8">
        <name>Mg(2+)</name>
        <dbReference type="ChEBI" id="CHEBI:18420"/>
    </cofactor>
</comment>
<feature type="binding site" evidence="6">
    <location>
        <position position="76"/>
    </location>
    <ligand>
        <name>ATP</name>
        <dbReference type="ChEBI" id="CHEBI:30616"/>
    </ligand>
</feature>
<evidence type="ECO:0000313" key="11">
    <source>
        <dbReference type="EMBL" id="CAG9317639.1"/>
    </source>
</evidence>
<evidence type="ECO:0000256" key="6">
    <source>
        <dbReference type="PROSITE-ProRule" id="PRU10141"/>
    </source>
</evidence>
<dbReference type="InterPro" id="IPR017441">
    <property type="entry name" value="Protein_kinase_ATP_BS"/>
</dbReference>
<evidence type="ECO:0000256" key="4">
    <source>
        <dbReference type="ARBA" id="ARBA00022777"/>
    </source>
</evidence>
<evidence type="ECO:0000256" key="2">
    <source>
        <dbReference type="ARBA" id="ARBA00022679"/>
    </source>
</evidence>
<evidence type="ECO:0000256" key="5">
    <source>
        <dbReference type="ARBA" id="ARBA00022840"/>
    </source>
</evidence>
<name>A0AAU9IX36_9CILI</name>
<proteinExistence type="inferred from homology"/>
<dbReference type="FunFam" id="3.30.200.20:FF:000046">
    <property type="entry name" value="Mitogen-activated protein kinase"/>
    <property type="match status" value="1"/>
</dbReference>
<dbReference type="PROSITE" id="PS00107">
    <property type="entry name" value="PROTEIN_KINASE_ATP"/>
    <property type="match status" value="1"/>
</dbReference>
<keyword evidence="1 7" id="KW-0723">Serine/threonine-protein kinase</keyword>
<keyword evidence="3 6" id="KW-0547">Nucleotide-binding</keyword>
<keyword evidence="5 6" id="KW-0067">ATP-binding</keyword>
<dbReference type="PROSITE" id="PS00108">
    <property type="entry name" value="PROTEIN_KINASE_ST"/>
    <property type="match status" value="1"/>
</dbReference>
<dbReference type="GO" id="GO:0004707">
    <property type="term" value="F:MAP kinase activity"/>
    <property type="evidence" value="ECO:0007669"/>
    <property type="project" value="UniProtKB-EC"/>
</dbReference>
<dbReference type="SUPFAM" id="SSF56112">
    <property type="entry name" value="Protein kinase-like (PK-like)"/>
    <property type="match status" value="1"/>
</dbReference>
<evidence type="ECO:0000256" key="8">
    <source>
        <dbReference type="RuleBase" id="RU361165"/>
    </source>
</evidence>
<comment type="activity regulation">
    <text evidence="8">Activated by threonine and tyrosine phosphorylation.</text>
</comment>
<evidence type="ECO:0000256" key="3">
    <source>
        <dbReference type="ARBA" id="ARBA00022741"/>
    </source>
</evidence>
<dbReference type="EMBL" id="CAJZBQ010000018">
    <property type="protein sequence ID" value="CAG9317639.1"/>
    <property type="molecule type" value="Genomic_DNA"/>
</dbReference>
<accession>A0AAU9IX36</accession>
<sequence>MENTSTQRTRDEGLNQYSVSQLNGPSAINRRTAKVIGSTFQLDARYEIIDTLGSGAYGVVVSARDTVTGEHVAIKKIEKAFEHSTFTKRTLRELIILRLLNHENIMRIKTIQLPLSREDFDEIYVVNELMETDLSSIIKSPQPLSDEHCQFFLYQILRGLKFMHSACILHRDLKPRNLLVNSNCDLKICDFGLARPNMKELKVTSTQMTDYVATRWYRAPEVLLTYKKYTPAMDMWSVGCIFGELLLRKPILPGNDANHQLELIFNLLGTPSDKDIASIPHPRSREKVMRMTKRSGKSFEATFRSANPDALDLLKKMLTFNPDERIKVEDALAHPYLAALHFPDDEPTCDPVSLFDFEFERQVLTMNDLKNLIYEEILLYHFQGKKEQYEKAKKDYDRQLHLPGRRLSRDREESDEEDELN</sequence>
<evidence type="ECO:0000256" key="9">
    <source>
        <dbReference type="SAM" id="MobiDB-lite"/>
    </source>
</evidence>
<reference evidence="11" key="1">
    <citation type="submission" date="2021-09" db="EMBL/GenBank/DDBJ databases">
        <authorList>
            <consortium name="AG Swart"/>
            <person name="Singh M."/>
            <person name="Singh A."/>
            <person name="Seah K."/>
            <person name="Emmerich C."/>
        </authorList>
    </citation>
    <scope>NUCLEOTIDE SEQUENCE</scope>
    <source>
        <strain evidence="11">ATCC30299</strain>
    </source>
</reference>
<keyword evidence="2 8" id="KW-0808">Transferase</keyword>
<organism evidence="11 12">
    <name type="scientific">Blepharisma stoltei</name>
    <dbReference type="NCBI Taxonomy" id="1481888"/>
    <lineage>
        <taxon>Eukaryota</taxon>
        <taxon>Sar</taxon>
        <taxon>Alveolata</taxon>
        <taxon>Ciliophora</taxon>
        <taxon>Postciliodesmatophora</taxon>
        <taxon>Heterotrichea</taxon>
        <taxon>Heterotrichida</taxon>
        <taxon>Blepharismidae</taxon>
        <taxon>Blepharisma</taxon>
    </lineage>
</organism>
<feature type="domain" description="Protein kinase" evidence="10">
    <location>
        <begin position="46"/>
        <end position="337"/>
    </location>
</feature>
<evidence type="ECO:0000256" key="1">
    <source>
        <dbReference type="ARBA" id="ARBA00022527"/>
    </source>
</evidence>
<dbReference type="PROSITE" id="PS01351">
    <property type="entry name" value="MAPK"/>
    <property type="match status" value="1"/>
</dbReference>